<organism evidence="1 2">
    <name type="scientific">Mycena metata</name>
    <dbReference type="NCBI Taxonomy" id="1033252"/>
    <lineage>
        <taxon>Eukaryota</taxon>
        <taxon>Fungi</taxon>
        <taxon>Dikarya</taxon>
        <taxon>Basidiomycota</taxon>
        <taxon>Agaricomycotina</taxon>
        <taxon>Agaricomycetes</taxon>
        <taxon>Agaricomycetidae</taxon>
        <taxon>Agaricales</taxon>
        <taxon>Marasmiineae</taxon>
        <taxon>Mycenaceae</taxon>
        <taxon>Mycena</taxon>
    </lineage>
</organism>
<protein>
    <submittedName>
        <fullName evidence="1">Uncharacterized protein</fullName>
    </submittedName>
</protein>
<evidence type="ECO:0000313" key="2">
    <source>
        <dbReference type="Proteomes" id="UP001215598"/>
    </source>
</evidence>
<reference evidence="1" key="1">
    <citation type="submission" date="2023-03" db="EMBL/GenBank/DDBJ databases">
        <title>Massive genome expansion in bonnet fungi (Mycena s.s.) driven by repeated elements and novel gene families across ecological guilds.</title>
        <authorList>
            <consortium name="Lawrence Berkeley National Laboratory"/>
            <person name="Harder C.B."/>
            <person name="Miyauchi S."/>
            <person name="Viragh M."/>
            <person name="Kuo A."/>
            <person name="Thoen E."/>
            <person name="Andreopoulos B."/>
            <person name="Lu D."/>
            <person name="Skrede I."/>
            <person name="Drula E."/>
            <person name="Henrissat B."/>
            <person name="Morin E."/>
            <person name="Kohler A."/>
            <person name="Barry K."/>
            <person name="LaButti K."/>
            <person name="Morin E."/>
            <person name="Salamov A."/>
            <person name="Lipzen A."/>
            <person name="Mereny Z."/>
            <person name="Hegedus B."/>
            <person name="Baldrian P."/>
            <person name="Stursova M."/>
            <person name="Weitz H."/>
            <person name="Taylor A."/>
            <person name="Grigoriev I.V."/>
            <person name="Nagy L.G."/>
            <person name="Martin F."/>
            <person name="Kauserud H."/>
        </authorList>
    </citation>
    <scope>NUCLEOTIDE SEQUENCE</scope>
    <source>
        <strain evidence="1">CBHHK182m</strain>
    </source>
</reference>
<sequence length="287" mass="32807">MNSNSLVYKAPLCGAERRFLEDTFGFWPLAGTRVQMQISAFDGVMYEPQGAAQRRWTSIIVHIDVLRPGFRCFGELFQNFLTAGRRTVVLKRKAPTAEYEFSALRGAALRRRHRLLYVSTPRERLLVQISLSFYFHSACIPDMVFGLLFTGFGRRQAYSSLKGQCTVVVLGLLFSRPRGAAKRRGTSITIYIAVPRARIWCVFLLRWNVLTAFFGLSSDFFSKGFNFWLPAATGRPQRPHVVCDCAMEASGVRGAISFHIHFSFHIMSFSRKYNSHRRNRYPPLARV</sequence>
<dbReference type="EMBL" id="JARKIB010000259">
    <property type="protein sequence ID" value="KAJ7718914.1"/>
    <property type="molecule type" value="Genomic_DNA"/>
</dbReference>
<gene>
    <name evidence="1" type="ORF">B0H16DRAFT_413336</name>
</gene>
<accession>A0AAD7HF66</accession>
<dbReference type="AlphaFoldDB" id="A0AAD7HF66"/>
<keyword evidence="2" id="KW-1185">Reference proteome</keyword>
<dbReference type="Proteomes" id="UP001215598">
    <property type="component" value="Unassembled WGS sequence"/>
</dbReference>
<evidence type="ECO:0000313" key="1">
    <source>
        <dbReference type="EMBL" id="KAJ7718914.1"/>
    </source>
</evidence>
<comment type="caution">
    <text evidence="1">The sequence shown here is derived from an EMBL/GenBank/DDBJ whole genome shotgun (WGS) entry which is preliminary data.</text>
</comment>
<name>A0AAD7HF66_9AGAR</name>
<proteinExistence type="predicted"/>